<gene>
    <name evidence="7" type="ORF">N7532_010749</name>
</gene>
<dbReference type="Pfam" id="PF00172">
    <property type="entry name" value="Zn_clus"/>
    <property type="match status" value="1"/>
</dbReference>
<dbReference type="GO" id="GO:0008270">
    <property type="term" value="F:zinc ion binding"/>
    <property type="evidence" value="ECO:0007669"/>
    <property type="project" value="InterPro"/>
</dbReference>
<dbReference type="EMBL" id="JAPQKI010000010">
    <property type="protein sequence ID" value="KAJ5085978.1"/>
    <property type="molecule type" value="Genomic_DNA"/>
</dbReference>
<dbReference type="GO" id="GO:0003677">
    <property type="term" value="F:DNA binding"/>
    <property type="evidence" value="ECO:0007669"/>
    <property type="project" value="UniProtKB-KW"/>
</dbReference>
<keyword evidence="2" id="KW-0805">Transcription regulation</keyword>
<accession>A0A9W9JY82</accession>
<dbReference type="InterPro" id="IPR001138">
    <property type="entry name" value="Zn2Cys6_DnaBD"/>
</dbReference>
<dbReference type="GO" id="GO:0000981">
    <property type="term" value="F:DNA-binding transcription factor activity, RNA polymerase II-specific"/>
    <property type="evidence" value="ECO:0007669"/>
    <property type="project" value="InterPro"/>
</dbReference>
<dbReference type="Proteomes" id="UP001149074">
    <property type="component" value="Unassembled WGS sequence"/>
</dbReference>
<dbReference type="GO" id="GO:0005634">
    <property type="term" value="C:nucleus"/>
    <property type="evidence" value="ECO:0007669"/>
    <property type="project" value="UniProtKB-SubCell"/>
</dbReference>
<dbReference type="PANTHER" id="PTHR37534:SF46">
    <property type="entry name" value="ZN(II)2CYS6 TRANSCRIPTION FACTOR (EUROFUNG)"/>
    <property type="match status" value="1"/>
</dbReference>
<dbReference type="PROSITE" id="PS50048">
    <property type="entry name" value="ZN2_CY6_FUNGAL_2"/>
    <property type="match status" value="1"/>
</dbReference>
<dbReference type="AlphaFoldDB" id="A0A9W9JY82"/>
<dbReference type="Pfam" id="PF11951">
    <property type="entry name" value="Fungal_trans_2"/>
    <property type="match status" value="1"/>
</dbReference>
<name>A0A9W9JY82_9EURO</name>
<reference evidence="7" key="2">
    <citation type="journal article" date="2023" name="IMA Fungus">
        <title>Comparative genomic study of the Penicillium genus elucidates a diverse pangenome and 15 lateral gene transfer events.</title>
        <authorList>
            <person name="Petersen C."/>
            <person name="Sorensen T."/>
            <person name="Nielsen M.R."/>
            <person name="Sondergaard T.E."/>
            <person name="Sorensen J.L."/>
            <person name="Fitzpatrick D.A."/>
            <person name="Frisvad J.C."/>
            <person name="Nielsen K.L."/>
        </authorList>
    </citation>
    <scope>NUCLEOTIDE SEQUENCE</scope>
    <source>
        <strain evidence="7">IBT 30761</strain>
    </source>
</reference>
<dbReference type="PROSITE" id="PS00463">
    <property type="entry name" value="ZN2_CY6_FUNGAL_1"/>
    <property type="match status" value="1"/>
</dbReference>
<dbReference type="GeneID" id="81362219"/>
<evidence type="ECO:0000256" key="2">
    <source>
        <dbReference type="ARBA" id="ARBA00023015"/>
    </source>
</evidence>
<evidence type="ECO:0000256" key="3">
    <source>
        <dbReference type="ARBA" id="ARBA00023125"/>
    </source>
</evidence>
<comment type="caution">
    <text evidence="7">The sequence shown here is derived from an EMBL/GenBank/DDBJ whole genome shotgun (WGS) entry which is preliminary data.</text>
</comment>
<keyword evidence="4" id="KW-0804">Transcription</keyword>
<evidence type="ECO:0000259" key="6">
    <source>
        <dbReference type="PROSITE" id="PS50048"/>
    </source>
</evidence>
<dbReference type="SUPFAM" id="SSF57701">
    <property type="entry name" value="Zn2/Cys6 DNA-binding domain"/>
    <property type="match status" value="1"/>
</dbReference>
<dbReference type="OrthoDB" id="4137815at2759"/>
<keyword evidence="8" id="KW-1185">Reference proteome</keyword>
<dbReference type="RefSeq" id="XP_056470656.1">
    <property type="nucleotide sequence ID" value="XM_056623240.1"/>
</dbReference>
<evidence type="ECO:0000256" key="5">
    <source>
        <dbReference type="ARBA" id="ARBA00023242"/>
    </source>
</evidence>
<organism evidence="7 8">
    <name type="scientific">Penicillium argentinense</name>
    <dbReference type="NCBI Taxonomy" id="1131581"/>
    <lineage>
        <taxon>Eukaryota</taxon>
        <taxon>Fungi</taxon>
        <taxon>Dikarya</taxon>
        <taxon>Ascomycota</taxon>
        <taxon>Pezizomycotina</taxon>
        <taxon>Eurotiomycetes</taxon>
        <taxon>Eurotiomycetidae</taxon>
        <taxon>Eurotiales</taxon>
        <taxon>Aspergillaceae</taxon>
        <taxon>Penicillium</taxon>
    </lineage>
</organism>
<dbReference type="InterPro" id="IPR036864">
    <property type="entry name" value="Zn2-C6_fun-type_DNA-bd_sf"/>
</dbReference>
<dbReference type="PANTHER" id="PTHR37534">
    <property type="entry name" value="TRANSCRIPTIONAL ACTIVATOR PROTEIN UGA3"/>
    <property type="match status" value="1"/>
</dbReference>
<evidence type="ECO:0000313" key="7">
    <source>
        <dbReference type="EMBL" id="KAJ5085978.1"/>
    </source>
</evidence>
<evidence type="ECO:0000313" key="8">
    <source>
        <dbReference type="Proteomes" id="UP001149074"/>
    </source>
</evidence>
<keyword evidence="5" id="KW-0539">Nucleus</keyword>
<dbReference type="CDD" id="cd00067">
    <property type="entry name" value="GAL4"/>
    <property type="match status" value="1"/>
</dbReference>
<proteinExistence type="predicted"/>
<protein>
    <recommendedName>
        <fullName evidence="6">Zn(2)-C6 fungal-type domain-containing protein</fullName>
    </recommendedName>
</protein>
<dbReference type="Gene3D" id="4.10.240.10">
    <property type="entry name" value="Zn(2)-C6 fungal-type DNA-binding domain"/>
    <property type="match status" value="1"/>
</dbReference>
<keyword evidence="3" id="KW-0238">DNA-binding</keyword>
<evidence type="ECO:0000256" key="1">
    <source>
        <dbReference type="ARBA" id="ARBA00004123"/>
    </source>
</evidence>
<reference evidence="7" key="1">
    <citation type="submission" date="2022-11" db="EMBL/GenBank/DDBJ databases">
        <authorList>
            <person name="Petersen C."/>
        </authorList>
    </citation>
    <scope>NUCLEOTIDE SEQUENCE</scope>
    <source>
        <strain evidence="7">IBT 30761</strain>
    </source>
</reference>
<dbReference type="InterPro" id="IPR021858">
    <property type="entry name" value="Fun_TF"/>
</dbReference>
<evidence type="ECO:0000256" key="4">
    <source>
        <dbReference type="ARBA" id="ARBA00023163"/>
    </source>
</evidence>
<comment type="subcellular location">
    <subcellularLocation>
        <location evidence="1">Nucleus</location>
    </subcellularLocation>
</comment>
<sequence>MPIAGLTKRACDQCHNVKERCRRLGPNDPCERCTRLGQHCQTTRYAVKTGRKPRGLKKLSYTLPTFANLPATRDTAASSLGSSPSGLSPYDGGMASNPALFSSLDEWERHFLNLMKDILAPSPLDKFLVGPSFHETHHTSFVQNLIRPTPVLKHAAVACAAVLFGDQNDEYSQTSVEIGHKRAALVVSSLRSFNVSNEQDLATVLILGVAMVTFAMHVADGQPFLISHYTLSLIKPQVEKLFTLDPAMIDFWMCLVSTETFECLLRSEIPTMRVDPTRRENVVDRYLGLSSTIFTHLYDICAAATALKHASTARAVEVVQDLNSIKAAVDKWQPLPPSDFLNRYTQAEVLSMLVQAKIFRIAALLMIHRLQHPFGEQDREAHVLSRAIIAEFDMILQMTQRSIPCTALPYLAACFEILDFESRHATLKNSKQIVAFSKQSQIRFEATLTSVWQARDLGHQFHWFELGIYASTLWPGK</sequence>
<dbReference type="SMART" id="SM00066">
    <property type="entry name" value="GAL4"/>
    <property type="match status" value="1"/>
</dbReference>
<feature type="domain" description="Zn(2)-C6 fungal-type" evidence="6">
    <location>
        <begin position="10"/>
        <end position="42"/>
    </location>
</feature>